<dbReference type="InterPro" id="IPR036942">
    <property type="entry name" value="Beta-barrel_TonB_sf"/>
</dbReference>
<evidence type="ECO:0000256" key="2">
    <source>
        <dbReference type="ARBA" id="ARBA00023136"/>
    </source>
</evidence>
<comment type="similarity">
    <text evidence="4">Belongs to the TonB-dependent receptor family.</text>
</comment>
<dbReference type="Gene3D" id="2.170.130.10">
    <property type="entry name" value="TonB-dependent receptor, plug domain"/>
    <property type="match status" value="1"/>
</dbReference>
<dbReference type="InterPro" id="IPR037066">
    <property type="entry name" value="Plug_dom_sf"/>
</dbReference>
<dbReference type="OrthoDB" id="9768470at2"/>
<comment type="caution">
    <text evidence="8">The sequence shown here is derived from an EMBL/GenBank/DDBJ whole genome shotgun (WGS) entry which is preliminary data.</text>
</comment>
<reference evidence="8 9" key="1">
    <citation type="submission" date="2019-12" db="EMBL/GenBank/DDBJ databases">
        <title>Genomic-based taxomic classification of the family Erythrobacteraceae.</title>
        <authorList>
            <person name="Xu L."/>
        </authorList>
    </citation>
    <scope>NUCLEOTIDE SEQUENCE [LARGE SCALE GENOMIC DNA]</scope>
    <source>
        <strain evidence="8 9">JCM 12189</strain>
    </source>
</reference>
<dbReference type="Pfam" id="PF00593">
    <property type="entry name" value="TonB_dep_Rec_b-barrel"/>
    <property type="match status" value="1"/>
</dbReference>
<dbReference type="Gene3D" id="2.40.170.20">
    <property type="entry name" value="TonB-dependent receptor, beta-barrel domain"/>
    <property type="match status" value="1"/>
</dbReference>
<evidence type="ECO:0000259" key="6">
    <source>
        <dbReference type="Pfam" id="PF00593"/>
    </source>
</evidence>
<keyword evidence="8" id="KW-0675">Receptor</keyword>
<evidence type="ECO:0000256" key="5">
    <source>
        <dbReference type="SAM" id="SignalP"/>
    </source>
</evidence>
<keyword evidence="5" id="KW-0732">Signal</keyword>
<keyword evidence="2 4" id="KW-0472">Membrane</keyword>
<evidence type="ECO:0000313" key="8">
    <source>
        <dbReference type="EMBL" id="MXO94966.1"/>
    </source>
</evidence>
<sequence>MSTGKQLAGLLLLSTALTFPAAALAQSTGAEGPPPTEAEVPDEELTDDIVDANDTVPDDIADVEEQAQPDISVPGGSIIVTGRRQRDVTRSSSQVITVLDTESIARTGEGDIAGALGRVTGLSTQGNGLVYVRGLGDRYSLALLNGLPLPSPQPLSRVVPLDIFPTSVVASSLVQKTYSANFPGEFGGGVINLTTRAIPTESFVTVSASISGDSETTFGPGYTYYGSDYDCTGFDNGRRKVSNYDALQGFFDSGARIGDDDVDLQGILGELNDPNLILLQKGDLPVNFSGGITAGTAFDVFEDGQFGVIATASLSNKWRNRFITRQTAANEALDLDTDFDQFVTDNRMLANAMLGFGLEVGQHKFRLTNLFIHDTLKRASLARGIDFQDDDEEIIQDTSWFERQLFNTQGVAELKFGDLSVDLRGGYAQTKREAPFEYEFTYVRTNNENDPLGGIFLNTLDPQRGGAIVAFSDLKEDLYYGGADVGYFFADWLSATVGYAYTDTSRFSTRREFDIRASSAYPDAFGAFRPDNLLGDSLIALGFDRDAQEAAGIGPFEYNIFETTQSDPAFAADLEIHAAYAKLAITPFDVVALDIGVRYEDAEQSVQAVEVFAEPLGSTSGTSLSNDYWLPGGTLTWEISDDLQFRASASKTIARPQFRELIFQTYFDPETNRQFNGNPRLVDSELINAEARFEYYFGAGSRISAAGFYKDIENPIEVFTSFSDNDIISGFANAPKAQLYGGEVEFQWNYDLYDLGEWFDSKRFVAIANYTYTQSEISVADDDIASVFPFADQPATNFFDDGVPLTGQSDHIVNLQLGLEDLDRLSQFTVLVKYASERVTSRGAGPLPDIIEEPGLQLDFVARQGVEFLGSELEFKFEARNLTGTDHEEFQTNGETRIDVNSYQVGRSISLGASLKF</sequence>
<dbReference type="PANTHER" id="PTHR40980">
    <property type="entry name" value="PLUG DOMAIN-CONTAINING PROTEIN"/>
    <property type="match status" value="1"/>
</dbReference>
<feature type="chain" id="PRO_5026110041" evidence="5">
    <location>
        <begin position="26"/>
        <end position="917"/>
    </location>
</feature>
<organism evidence="8 9">
    <name type="scientific">Qipengyuania aquimaris</name>
    <dbReference type="NCBI Taxonomy" id="255984"/>
    <lineage>
        <taxon>Bacteria</taxon>
        <taxon>Pseudomonadati</taxon>
        <taxon>Pseudomonadota</taxon>
        <taxon>Alphaproteobacteria</taxon>
        <taxon>Sphingomonadales</taxon>
        <taxon>Erythrobacteraceae</taxon>
        <taxon>Qipengyuania</taxon>
    </lineage>
</organism>
<dbReference type="Proteomes" id="UP000432727">
    <property type="component" value="Unassembled WGS sequence"/>
</dbReference>
<dbReference type="GO" id="GO:0009279">
    <property type="term" value="C:cell outer membrane"/>
    <property type="evidence" value="ECO:0007669"/>
    <property type="project" value="UniProtKB-SubCell"/>
</dbReference>
<feature type="signal peptide" evidence="5">
    <location>
        <begin position="1"/>
        <end position="25"/>
    </location>
</feature>
<dbReference type="InterPro" id="IPR000531">
    <property type="entry name" value="Beta-barrel_TonB"/>
</dbReference>
<evidence type="ECO:0000256" key="1">
    <source>
        <dbReference type="ARBA" id="ARBA00004442"/>
    </source>
</evidence>
<feature type="domain" description="TonB-dependent receptor plug" evidence="7">
    <location>
        <begin position="90"/>
        <end position="189"/>
    </location>
</feature>
<dbReference type="PANTHER" id="PTHR40980:SF5">
    <property type="entry name" value="TONB-DEPENDENT RECEPTOR"/>
    <property type="match status" value="1"/>
</dbReference>
<proteinExistence type="inferred from homology"/>
<protein>
    <submittedName>
        <fullName evidence="8">TonB-dependent receptor</fullName>
    </submittedName>
</protein>
<dbReference type="InterPro" id="IPR012910">
    <property type="entry name" value="Plug_dom"/>
</dbReference>
<name>A0A6I4TGT7_9SPHN</name>
<comment type="subcellular location">
    <subcellularLocation>
        <location evidence="1 4">Cell outer membrane</location>
    </subcellularLocation>
</comment>
<feature type="domain" description="TonB-dependent receptor-like beta-barrel" evidence="6">
    <location>
        <begin position="466"/>
        <end position="834"/>
    </location>
</feature>
<evidence type="ECO:0000256" key="3">
    <source>
        <dbReference type="ARBA" id="ARBA00023237"/>
    </source>
</evidence>
<dbReference type="Pfam" id="PF07715">
    <property type="entry name" value="Plug"/>
    <property type="match status" value="1"/>
</dbReference>
<dbReference type="RefSeq" id="WP_160594324.1">
    <property type="nucleotide sequence ID" value="NZ_WTYI01000001.1"/>
</dbReference>
<keyword evidence="4" id="KW-0798">TonB box</keyword>
<evidence type="ECO:0000313" key="9">
    <source>
        <dbReference type="Proteomes" id="UP000432727"/>
    </source>
</evidence>
<dbReference type="SUPFAM" id="SSF56935">
    <property type="entry name" value="Porins"/>
    <property type="match status" value="1"/>
</dbReference>
<evidence type="ECO:0000256" key="4">
    <source>
        <dbReference type="RuleBase" id="RU003357"/>
    </source>
</evidence>
<accession>A0A6I4TGT7</accession>
<evidence type="ECO:0000259" key="7">
    <source>
        <dbReference type="Pfam" id="PF07715"/>
    </source>
</evidence>
<dbReference type="EMBL" id="WTYI01000001">
    <property type="protein sequence ID" value="MXO94966.1"/>
    <property type="molecule type" value="Genomic_DNA"/>
</dbReference>
<keyword evidence="3" id="KW-0998">Cell outer membrane</keyword>
<dbReference type="AlphaFoldDB" id="A0A6I4TGT7"/>
<gene>
    <name evidence="8" type="ORF">GRI34_00865</name>
</gene>
<keyword evidence="9" id="KW-1185">Reference proteome</keyword>